<evidence type="ECO:0000313" key="2">
    <source>
        <dbReference type="EMBL" id="KAF3439603.1"/>
    </source>
</evidence>
<keyword evidence="3" id="KW-1185">Reference proteome</keyword>
<feature type="compositionally biased region" description="Polar residues" evidence="1">
    <location>
        <begin position="1"/>
        <end position="14"/>
    </location>
</feature>
<dbReference type="Proteomes" id="UP000796880">
    <property type="component" value="Unassembled WGS sequence"/>
</dbReference>
<sequence length="171" mass="18247">MPTLTSVGKNQESYSEGIASRDDKDSFGADGLLEQLNVTRGADKGFLKNGQLPVVNVSSAGHALQVVINGQLSEARYPPTAGINKTVSLSIAVGLQNIGLHFEALNVGVIDHATLEGLNGGIWDMSKWKWSYKSTFAAPEGNDLRALDMSSMGKGQIWDATGLHIRPLEPV</sequence>
<evidence type="ECO:0000256" key="1">
    <source>
        <dbReference type="SAM" id="MobiDB-lite"/>
    </source>
</evidence>
<protein>
    <submittedName>
        <fullName evidence="2">Uncharacterized protein</fullName>
    </submittedName>
</protein>
<organism evidence="2 3">
    <name type="scientific">Rhamnella rubrinervis</name>
    <dbReference type="NCBI Taxonomy" id="2594499"/>
    <lineage>
        <taxon>Eukaryota</taxon>
        <taxon>Viridiplantae</taxon>
        <taxon>Streptophyta</taxon>
        <taxon>Embryophyta</taxon>
        <taxon>Tracheophyta</taxon>
        <taxon>Spermatophyta</taxon>
        <taxon>Magnoliopsida</taxon>
        <taxon>eudicotyledons</taxon>
        <taxon>Gunneridae</taxon>
        <taxon>Pentapetalae</taxon>
        <taxon>rosids</taxon>
        <taxon>fabids</taxon>
        <taxon>Rosales</taxon>
        <taxon>Rhamnaceae</taxon>
        <taxon>rhamnoid group</taxon>
        <taxon>Rhamneae</taxon>
        <taxon>Rhamnella</taxon>
    </lineage>
</organism>
<dbReference type="OrthoDB" id="1657402at2759"/>
<accession>A0A8K0GW16</accession>
<dbReference type="AlphaFoldDB" id="A0A8K0GW16"/>
<name>A0A8K0GW16_9ROSA</name>
<comment type="caution">
    <text evidence="2">The sequence shown here is derived from an EMBL/GenBank/DDBJ whole genome shotgun (WGS) entry which is preliminary data.</text>
</comment>
<proteinExistence type="predicted"/>
<evidence type="ECO:0000313" key="3">
    <source>
        <dbReference type="Proteomes" id="UP000796880"/>
    </source>
</evidence>
<gene>
    <name evidence="2" type="ORF">FNV43_RR17881</name>
</gene>
<dbReference type="EMBL" id="VOIH02000008">
    <property type="protein sequence ID" value="KAF3439603.1"/>
    <property type="molecule type" value="Genomic_DNA"/>
</dbReference>
<reference evidence="2" key="1">
    <citation type="submission" date="2020-03" db="EMBL/GenBank/DDBJ databases">
        <title>A high-quality chromosome-level genome assembly of a woody plant with both climbing and erect habits, Rhamnella rubrinervis.</title>
        <authorList>
            <person name="Lu Z."/>
            <person name="Yang Y."/>
            <person name="Zhu X."/>
            <person name="Sun Y."/>
        </authorList>
    </citation>
    <scope>NUCLEOTIDE SEQUENCE</scope>
    <source>
        <strain evidence="2">BYM</strain>
        <tissue evidence="2">Leaf</tissue>
    </source>
</reference>
<feature type="region of interest" description="Disordered" evidence="1">
    <location>
        <begin position="1"/>
        <end position="22"/>
    </location>
</feature>